<dbReference type="Pfam" id="PF00069">
    <property type="entry name" value="Pkinase"/>
    <property type="match status" value="1"/>
</dbReference>
<dbReference type="Proteomes" id="UP000230750">
    <property type="component" value="Unassembled WGS sequence"/>
</dbReference>
<dbReference type="STRING" id="307972.A0A2G8L9Y0"/>
<evidence type="ECO:0000313" key="8">
    <source>
        <dbReference type="Proteomes" id="UP000230750"/>
    </source>
</evidence>
<dbReference type="AlphaFoldDB" id="A0A2G8L9Y0"/>
<gene>
    <name evidence="7" type="ORF">BSL78_06006</name>
</gene>
<protein>
    <submittedName>
        <fullName evidence="7">Putative tyrosine kinase</fullName>
    </submittedName>
</protein>
<dbReference type="PANTHER" id="PTHR44329">
    <property type="entry name" value="SERINE/THREONINE-PROTEIN KINASE TNNI3K-RELATED"/>
    <property type="match status" value="1"/>
</dbReference>
<dbReference type="Gene3D" id="3.30.200.20">
    <property type="entry name" value="Phosphorylase Kinase, domain 1"/>
    <property type="match status" value="1"/>
</dbReference>
<evidence type="ECO:0000256" key="2">
    <source>
        <dbReference type="ARBA" id="ARBA00022741"/>
    </source>
</evidence>
<dbReference type="OrthoDB" id="4062651at2759"/>
<comment type="caution">
    <text evidence="7">The sequence shown here is derived from an EMBL/GenBank/DDBJ whole genome shotgun (WGS) entry which is preliminary data.</text>
</comment>
<proteinExistence type="predicted"/>
<dbReference type="PROSITE" id="PS00107">
    <property type="entry name" value="PROTEIN_KINASE_ATP"/>
    <property type="match status" value="1"/>
</dbReference>
<dbReference type="EMBL" id="MRZV01000154">
    <property type="protein sequence ID" value="PIK57066.1"/>
    <property type="molecule type" value="Genomic_DNA"/>
</dbReference>
<dbReference type="InterPro" id="IPR017441">
    <property type="entry name" value="Protein_kinase_ATP_BS"/>
</dbReference>
<feature type="binding site" evidence="5">
    <location>
        <position position="56"/>
    </location>
    <ligand>
        <name>ATP</name>
        <dbReference type="ChEBI" id="CHEBI:30616"/>
    </ligand>
</feature>
<evidence type="ECO:0000256" key="4">
    <source>
        <dbReference type="ARBA" id="ARBA00022840"/>
    </source>
</evidence>
<accession>A0A2G8L9Y0</accession>
<dbReference type="Gene3D" id="1.10.510.10">
    <property type="entry name" value="Transferase(Phosphotransferase) domain 1"/>
    <property type="match status" value="1"/>
</dbReference>
<name>A0A2G8L9Y0_STIJA</name>
<dbReference type="InterPro" id="IPR011009">
    <property type="entry name" value="Kinase-like_dom_sf"/>
</dbReference>
<dbReference type="GO" id="GO:0004674">
    <property type="term" value="F:protein serine/threonine kinase activity"/>
    <property type="evidence" value="ECO:0007669"/>
    <property type="project" value="TreeGrafter"/>
</dbReference>
<dbReference type="InterPro" id="IPR000719">
    <property type="entry name" value="Prot_kinase_dom"/>
</dbReference>
<reference evidence="7 8" key="1">
    <citation type="journal article" date="2017" name="PLoS Biol.">
        <title>The sea cucumber genome provides insights into morphological evolution and visceral regeneration.</title>
        <authorList>
            <person name="Zhang X."/>
            <person name="Sun L."/>
            <person name="Yuan J."/>
            <person name="Sun Y."/>
            <person name="Gao Y."/>
            <person name="Zhang L."/>
            <person name="Li S."/>
            <person name="Dai H."/>
            <person name="Hamel J.F."/>
            <person name="Liu C."/>
            <person name="Yu Y."/>
            <person name="Liu S."/>
            <person name="Lin W."/>
            <person name="Guo K."/>
            <person name="Jin S."/>
            <person name="Xu P."/>
            <person name="Storey K.B."/>
            <person name="Huan P."/>
            <person name="Zhang T."/>
            <person name="Zhou Y."/>
            <person name="Zhang J."/>
            <person name="Lin C."/>
            <person name="Li X."/>
            <person name="Xing L."/>
            <person name="Huo D."/>
            <person name="Sun M."/>
            <person name="Wang L."/>
            <person name="Mercier A."/>
            <person name="Li F."/>
            <person name="Yang H."/>
            <person name="Xiang J."/>
        </authorList>
    </citation>
    <scope>NUCLEOTIDE SEQUENCE [LARGE SCALE GENOMIC DNA]</scope>
    <source>
        <strain evidence="7">Shaxun</strain>
        <tissue evidence="7">Muscle</tissue>
    </source>
</reference>
<evidence type="ECO:0000256" key="3">
    <source>
        <dbReference type="ARBA" id="ARBA00022777"/>
    </source>
</evidence>
<evidence type="ECO:0000256" key="5">
    <source>
        <dbReference type="PROSITE-ProRule" id="PRU10141"/>
    </source>
</evidence>
<keyword evidence="8" id="KW-1185">Reference proteome</keyword>
<dbReference type="InterPro" id="IPR051681">
    <property type="entry name" value="Ser/Thr_Kinases-Pseudokinases"/>
</dbReference>
<organism evidence="7 8">
    <name type="scientific">Stichopus japonicus</name>
    <name type="common">Sea cucumber</name>
    <dbReference type="NCBI Taxonomy" id="307972"/>
    <lineage>
        <taxon>Eukaryota</taxon>
        <taxon>Metazoa</taxon>
        <taxon>Echinodermata</taxon>
        <taxon>Eleutherozoa</taxon>
        <taxon>Echinozoa</taxon>
        <taxon>Holothuroidea</taxon>
        <taxon>Aspidochirotacea</taxon>
        <taxon>Aspidochirotida</taxon>
        <taxon>Stichopodidae</taxon>
        <taxon>Apostichopus</taxon>
    </lineage>
</organism>
<keyword evidence="3 7" id="KW-0418">Kinase</keyword>
<evidence type="ECO:0000313" key="7">
    <source>
        <dbReference type="EMBL" id="PIK57066.1"/>
    </source>
</evidence>
<dbReference type="PROSITE" id="PS00108">
    <property type="entry name" value="PROTEIN_KINASE_ST"/>
    <property type="match status" value="1"/>
</dbReference>
<dbReference type="InterPro" id="IPR008271">
    <property type="entry name" value="Ser/Thr_kinase_AS"/>
</dbReference>
<dbReference type="GO" id="GO:0005524">
    <property type="term" value="F:ATP binding"/>
    <property type="evidence" value="ECO:0007669"/>
    <property type="project" value="UniProtKB-UniRule"/>
</dbReference>
<keyword evidence="2 5" id="KW-0547">Nucleotide-binding</keyword>
<keyword evidence="1" id="KW-0808">Transferase</keyword>
<dbReference type="SUPFAM" id="SSF56112">
    <property type="entry name" value="Protein kinase-like (PK-like)"/>
    <property type="match status" value="1"/>
</dbReference>
<keyword evidence="4 5" id="KW-0067">ATP-binding</keyword>
<evidence type="ECO:0000259" key="6">
    <source>
        <dbReference type="PROSITE" id="PS50011"/>
    </source>
</evidence>
<evidence type="ECO:0000256" key="1">
    <source>
        <dbReference type="ARBA" id="ARBA00022679"/>
    </source>
</evidence>
<dbReference type="SMART" id="SM00220">
    <property type="entry name" value="S_TKc"/>
    <property type="match status" value="1"/>
</dbReference>
<sequence length="544" mass="61133">MAFKLPSIKSKTKPDSLEGIANFKFRELTDKDEIGHGGFGTVYTARYRGQTVVIKKFLNQSAEGVKCFEKEAKLLASVKHPNIVNFRAASTNPYSIMLNLEVFDFKPFNQESKAYSLDGFLSFIDRIDEVPAFASIFPKVAIDIANGLQYLHSIGVTHRDMKPGNVLVSNLHYADKLGQTFVEHFQKEPIVCRLTDFGESRSNMLQTNTILQSKTSNIERGTFPYMAPEILVPDKALVHACFEDLIKVDIWGLGMTLFNILNPDISYPYQLDLNQAKICANRAKDFIQERLAREILPSVSGKHDRLHATTWLDMYYAFAKATQFSPQDRPSAKDVHRLLTNSVVNPHRQIFPVGVSQSTSFDIAQEHFARKCARRQSVAHSTGKETVVEPYLRPENDATNSCTFLSLLIANELVSKNPDENIEWAAVTKDVKDIITNAPAIFNKDRMDRAYSTDEALTVLKKSQLLSDSLYLTEEIIAGFGTFSSQGRTCLQTHCELETMMNVMQVFIRVSHILSPLGTAMVPTTQLTHTQSEKNAWATVARLS</sequence>
<feature type="domain" description="Protein kinase" evidence="6">
    <location>
        <begin position="28"/>
        <end position="339"/>
    </location>
</feature>
<dbReference type="PROSITE" id="PS50011">
    <property type="entry name" value="PROTEIN_KINASE_DOM"/>
    <property type="match status" value="1"/>
</dbReference>
<dbReference type="PANTHER" id="PTHR44329:SF288">
    <property type="entry name" value="MITOGEN-ACTIVATED PROTEIN KINASE KINASE KINASE 20"/>
    <property type="match status" value="1"/>
</dbReference>